<gene>
    <name evidence="2" type="ORF">NT2_08_00580</name>
</gene>
<dbReference type="PRINTS" id="PR01397">
    <property type="entry name" value="DHBDHDRGNASE"/>
</dbReference>
<dbReference type="InterPro" id="IPR050259">
    <property type="entry name" value="SDR"/>
</dbReference>
<sequence>MALSLTYPQGAALVAGGTGHVGEGTMRCLVEAGVPVVFTYNRGAERARALEVELRGAGHDVHAVQMALTDGASIDAAIAKAEAVGGGRMHTVISAGGPLMPFSRIADAEEPALEQFIAEDSMGAFRLMARAVKAMRKTGGGSLTACTTIANFRVVDYDGVSPFSKGSVEALVRQIAAEEAESGIRCNAVPVSWVFDATAEEQIAQMQDLPEPGRSHVIALIRQLDAQTRLRRPADIREAGNLFAFLASDQASYVTGQSVRLDGGFSL</sequence>
<organism evidence="2 3">
    <name type="scientific">Caenibius tardaugens NBRC 16725</name>
    <dbReference type="NCBI Taxonomy" id="1219035"/>
    <lineage>
        <taxon>Bacteria</taxon>
        <taxon>Pseudomonadati</taxon>
        <taxon>Pseudomonadota</taxon>
        <taxon>Alphaproteobacteria</taxon>
        <taxon>Sphingomonadales</taxon>
        <taxon>Erythrobacteraceae</taxon>
        <taxon>Caenibius</taxon>
    </lineage>
</organism>
<keyword evidence="3" id="KW-1185">Reference proteome</keyword>
<evidence type="ECO:0008006" key="4">
    <source>
        <dbReference type="Google" id="ProtNLM"/>
    </source>
</evidence>
<dbReference type="PANTHER" id="PTHR42879">
    <property type="entry name" value="3-OXOACYL-(ACYL-CARRIER-PROTEIN) REDUCTASE"/>
    <property type="match status" value="1"/>
</dbReference>
<name>U2YA81_9SPHN</name>
<reference evidence="2 3" key="1">
    <citation type="submission" date="2013-09" db="EMBL/GenBank/DDBJ databases">
        <title>Whole genome shotgun sequence of Novosphingobium tardaugens NBRC 16725.</title>
        <authorList>
            <person name="Isaki S."/>
            <person name="Hosoyama A."/>
            <person name="Tsuchikane K."/>
            <person name="Katsumata H."/>
            <person name="Ando Y."/>
            <person name="Yamazaki S."/>
            <person name="Fujita N."/>
        </authorList>
    </citation>
    <scope>NUCLEOTIDE SEQUENCE [LARGE SCALE GENOMIC DNA]</scope>
    <source>
        <strain evidence="2 3">NBRC 16725</strain>
    </source>
</reference>
<evidence type="ECO:0000256" key="1">
    <source>
        <dbReference type="ARBA" id="ARBA00006484"/>
    </source>
</evidence>
<comment type="caution">
    <text evidence="2">The sequence shown here is derived from an EMBL/GenBank/DDBJ whole genome shotgun (WGS) entry which is preliminary data.</text>
</comment>
<dbReference type="OrthoDB" id="7569834at2"/>
<evidence type="ECO:0000313" key="3">
    <source>
        <dbReference type="Proteomes" id="UP000016568"/>
    </source>
</evidence>
<dbReference type="InterPro" id="IPR002347">
    <property type="entry name" value="SDR_fam"/>
</dbReference>
<proteinExistence type="inferred from homology"/>
<accession>U2YA81</accession>
<dbReference type="RefSeq" id="WP_021691089.1">
    <property type="nucleotide sequence ID" value="NZ_BASZ01000008.1"/>
</dbReference>
<evidence type="ECO:0000313" key="2">
    <source>
        <dbReference type="EMBL" id="GAD50271.1"/>
    </source>
</evidence>
<dbReference type="KEGG" id="ntd:EGO55_03200"/>
<dbReference type="EMBL" id="BASZ01000008">
    <property type="protein sequence ID" value="GAD50271.1"/>
    <property type="molecule type" value="Genomic_DNA"/>
</dbReference>
<dbReference type="GO" id="GO:0008667">
    <property type="term" value="F:2,3-dihydro-2,3-dihydroxybenzoate dehydrogenase activity"/>
    <property type="evidence" value="ECO:0007669"/>
    <property type="project" value="InterPro"/>
</dbReference>
<dbReference type="InterPro" id="IPR036291">
    <property type="entry name" value="NAD(P)-bd_dom_sf"/>
</dbReference>
<dbReference type="Pfam" id="PF13561">
    <property type="entry name" value="adh_short_C2"/>
    <property type="match status" value="1"/>
</dbReference>
<dbReference type="Proteomes" id="UP000016568">
    <property type="component" value="Unassembled WGS sequence"/>
</dbReference>
<protein>
    <recommendedName>
        <fullName evidence="4">Oxidoreductase</fullName>
    </recommendedName>
</protein>
<dbReference type="InterPro" id="IPR003560">
    <property type="entry name" value="DHB_DH"/>
</dbReference>
<comment type="similarity">
    <text evidence="1">Belongs to the short-chain dehydrogenases/reductases (SDR) family.</text>
</comment>
<dbReference type="eggNOG" id="COG1028">
    <property type="taxonomic scope" value="Bacteria"/>
</dbReference>
<dbReference type="AlphaFoldDB" id="U2YA81"/>
<dbReference type="SUPFAM" id="SSF51735">
    <property type="entry name" value="NAD(P)-binding Rossmann-fold domains"/>
    <property type="match status" value="1"/>
</dbReference>
<dbReference type="GO" id="GO:0019290">
    <property type="term" value="P:siderophore biosynthetic process"/>
    <property type="evidence" value="ECO:0007669"/>
    <property type="project" value="InterPro"/>
</dbReference>
<dbReference type="Gene3D" id="3.40.50.720">
    <property type="entry name" value="NAD(P)-binding Rossmann-like Domain"/>
    <property type="match status" value="1"/>
</dbReference>